<keyword evidence="2" id="KW-1185">Reference proteome</keyword>
<dbReference type="SUPFAM" id="SSF55486">
    <property type="entry name" value="Metalloproteases ('zincins'), catalytic domain"/>
    <property type="match status" value="1"/>
</dbReference>
<dbReference type="PANTHER" id="PTHR30164">
    <property type="entry name" value="MTFA PEPTIDASE"/>
    <property type="match status" value="1"/>
</dbReference>
<dbReference type="InterPro" id="IPR042252">
    <property type="entry name" value="MtfA_N"/>
</dbReference>
<proteinExistence type="predicted"/>
<accession>A0ABT0E867</accession>
<comment type="caution">
    <text evidence="1">The sequence shown here is derived from an EMBL/GenBank/DDBJ whole genome shotgun (WGS) entry which is preliminary data.</text>
</comment>
<dbReference type="InterPro" id="IPR010384">
    <property type="entry name" value="MtfA_fam"/>
</dbReference>
<dbReference type="Pfam" id="PF06167">
    <property type="entry name" value="Peptidase_M90"/>
    <property type="match status" value="1"/>
</dbReference>
<gene>
    <name evidence="1" type="ORF">MU846_08800</name>
</gene>
<dbReference type="RefSeq" id="WP_246951783.1">
    <property type="nucleotide sequence ID" value="NZ_JALKII010000005.1"/>
</dbReference>
<dbReference type="InterPro" id="IPR024079">
    <property type="entry name" value="MetalloPept_cat_dom_sf"/>
</dbReference>
<protein>
    <submittedName>
        <fullName evidence="1">Zinc-dependent peptidase</fullName>
    </submittedName>
</protein>
<name>A0ABT0E867_9GAMM</name>
<reference evidence="1" key="1">
    <citation type="submission" date="2022-04" db="EMBL/GenBank/DDBJ databases">
        <title>Alcanivorax sp. CY1518 draft genome sequence.</title>
        <authorList>
            <person name="Zhao G."/>
            <person name="An M."/>
        </authorList>
    </citation>
    <scope>NUCLEOTIDE SEQUENCE</scope>
    <source>
        <strain evidence="1">CY1518</strain>
    </source>
</reference>
<dbReference type="CDD" id="cd20169">
    <property type="entry name" value="Peptidase_M90_mtfA"/>
    <property type="match status" value="1"/>
</dbReference>
<dbReference type="PANTHER" id="PTHR30164:SF2">
    <property type="entry name" value="PROTEIN MTFA"/>
    <property type="match status" value="1"/>
</dbReference>
<dbReference type="EMBL" id="JALKII010000005">
    <property type="protein sequence ID" value="MCK0537807.1"/>
    <property type="molecule type" value="Genomic_DNA"/>
</dbReference>
<dbReference type="Gene3D" id="1.10.472.150">
    <property type="entry name" value="Glucose-regulated metallo-peptidase M90, N-terminal domain"/>
    <property type="match status" value="1"/>
</dbReference>
<evidence type="ECO:0000313" key="2">
    <source>
        <dbReference type="Proteomes" id="UP001165524"/>
    </source>
</evidence>
<dbReference type="Gene3D" id="3.40.390.10">
    <property type="entry name" value="Collagenase (Catalytic Domain)"/>
    <property type="match status" value="1"/>
</dbReference>
<evidence type="ECO:0000313" key="1">
    <source>
        <dbReference type="EMBL" id="MCK0537807.1"/>
    </source>
</evidence>
<dbReference type="Proteomes" id="UP001165524">
    <property type="component" value="Unassembled WGS sequence"/>
</dbReference>
<sequence length="257" mass="28935">MFNGLRRWRENRRLAALAVPPEQWEAAVAGWPVAARYQGEERTALREMALRFLLRKGFASGAGFHITDEMRLKIATMAAVPVLKLGLNWYDGWYTVVLYEGAFIPNHQQPDEFGLVHEQGEVLSGEAWEQGPVILSWEDVCAAGTEEGYNVVLHEMAHKLDMRDGGVNGAPPLGDLDAVRWHAVFTEAWEDLAARERNGEPLPIDGYALEDPGEFFAVATEVFFEVPERIHAAWPALYQQLSAFYRQDPLAMARRLA</sequence>
<organism evidence="1 2">
    <name type="scientific">Alcanivorax quisquiliarum</name>
    <dbReference type="NCBI Taxonomy" id="2933565"/>
    <lineage>
        <taxon>Bacteria</taxon>
        <taxon>Pseudomonadati</taxon>
        <taxon>Pseudomonadota</taxon>
        <taxon>Gammaproteobacteria</taxon>
        <taxon>Oceanospirillales</taxon>
        <taxon>Alcanivoracaceae</taxon>
        <taxon>Alcanivorax</taxon>
    </lineage>
</organism>